<dbReference type="InterPro" id="IPR007720">
    <property type="entry name" value="PigQ/GPI1"/>
</dbReference>
<keyword evidence="1" id="KW-0812">Transmembrane</keyword>
<protein>
    <recommendedName>
        <fullName evidence="3">Phosphatidylinositol N-acetylglucosaminyltransferase subunit Q</fullName>
    </recommendedName>
</protein>
<evidence type="ECO:0000256" key="1">
    <source>
        <dbReference type="SAM" id="Phobius"/>
    </source>
</evidence>
<feature type="transmembrane region" description="Helical" evidence="1">
    <location>
        <begin position="305"/>
        <end position="327"/>
    </location>
</feature>
<dbReference type="EMBL" id="JARGDH010000001">
    <property type="protein sequence ID" value="KAL0278895.1"/>
    <property type="molecule type" value="Genomic_DNA"/>
</dbReference>
<dbReference type="Pfam" id="PF05024">
    <property type="entry name" value="Gpi1"/>
    <property type="match status" value="1"/>
</dbReference>
<dbReference type="AlphaFoldDB" id="A0AAW2I9M3"/>
<feature type="transmembrane region" description="Helical" evidence="1">
    <location>
        <begin position="215"/>
        <end position="237"/>
    </location>
</feature>
<comment type="caution">
    <text evidence="2">The sequence shown here is derived from an EMBL/GenBank/DDBJ whole genome shotgun (WGS) entry which is preliminary data.</text>
</comment>
<dbReference type="GO" id="GO:0005783">
    <property type="term" value="C:endoplasmic reticulum"/>
    <property type="evidence" value="ECO:0007669"/>
    <property type="project" value="TreeGrafter"/>
</dbReference>
<evidence type="ECO:0008006" key="3">
    <source>
        <dbReference type="Google" id="ProtNLM"/>
    </source>
</evidence>
<keyword evidence="1" id="KW-1133">Transmembrane helix</keyword>
<name>A0AAW2I9M3_9NEOP</name>
<dbReference type="PANTHER" id="PTHR21329:SF3">
    <property type="entry name" value="PHOSPHATIDYLINOSITOL N-ACETYLGLUCOSAMINYLTRANSFERASE SUBUNIT Q"/>
    <property type="match status" value="1"/>
</dbReference>
<proteinExistence type="predicted"/>
<gene>
    <name evidence="2" type="ORF">PYX00_000576</name>
</gene>
<sequence>MFEGDCTSDEITTLIFLPTEVDKIKCTYLHGEINVHDKTVTVYITDTCSKRCSNCLGVYSARELNYESGKADSWIHLERQDDRIILRKYIVQGDCKNTNYVGVVIIHYDREIFTQCNNSLLTEGSEVAKRDHFRKLIDRLKSPKKESVSVLQHLNRILQFVRFFILILSFISKKLFFITKCSSVGFHIDNYLDGLLWFTDCRKGTKRDHIKKMNFLLSVILDVFLGAIFLNYLTTWFSPDSFAKFLLSAEKAIQSLRDLIHWLTGDPAGFKLNFTFSKMLATFFLFYIDIWCSFIAILRPMYNMIFMVFLFMGKAGITFQVSVMADILAVVTFHIYCICLFAARLYNIQVFGLIALWRLFLGRKRNPLRDRVDSCKYTPEQLFIGTLGFTILLFLLPTTLIYYVVFTFLRIILTIVSGSLVRIRYFILSLQLYSTVLWLVGSPKVCAGIQLTPKANRTSRPTATSSPTT</sequence>
<feature type="transmembrane region" description="Helical" evidence="1">
    <location>
        <begin position="382"/>
        <end position="402"/>
    </location>
</feature>
<dbReference type="PANTHER" id="PTHR21329">
    <property type="entry name" value="PHOSPHATIDYLINOSITOL N-ACETYLGLUCOSAMINYLTRANSFERASE SUBUNIT Q-RELATED"/>
    <property type="match status" value="1"/>
</dbReference>
<evidence type="ECO:0000313" key="2">
    <source>
        <dbReference type="EMBL" id="KAL0278894.1"/>
    </source>
</evidence>
<dbReference type="GO" id="GO:0016020">
    <property type="term" value="C:membrane"/>
    <property type="evidence" value="ECO:0007669"/>
    <property type="project" value="InterPro"/>
</dbReference>
<dbReference type="GO" id="GO:0006506">
    <property type="term" value="P:GPI anchor biosynthetic process"/>
    <property type="evidence" value="ECO:0007669"/>
    <property type="project" value="InterPro"/>
</dbReference>
<keyword evidence="1" id="KW-0472">Membrane</keyword>
<organism evidence="2">
    <name type="scientific">Menopon gallinae</name>
    <name type="common">poultry shaft louse</name>
    <dbReference type="NCBI Taxonomy" id="328185"/>
    <lineage>
        <taxon>Eukaryota</taxon>
        <taxon>Metazoa</taxon>
        <taxon>Ecdysozoa</taxon>
        <taxon>Arthropoda</taxon>
        <taxon>Hexapoda</taxon>
        <taxon>Insecta</taxon>
        <taxon>Pterygota</taxon>
        <taxon>Neoptera</taxon>
        <taxon>Paraneoptera</taxon>
        <taxon>Psocodea</taxon>
        <taxon>Troctomorpha</taxon>
        <taxon>Phthiraptera</taxon>
        <taxon>Amblycera</taxon>
        <taxon>Menoponidae</taxon>
        <taxon>Menopon</taxon>
    </lineage>
</organism>
<dbReference type="EMBL" id="JARGDH010000001">
    <property type="protein sequence ID" value="KAL0278894.1"/>
    <property type="molecule type" value="Genomic_DNA"/>
</dbReference>
<reference evidence="2" key="1">
    <citation type="journal article" date="2024" name="Gigascience">
        <title>Chromosome-level genome of the poultry shaft louse Menopon gallinae provides insight into the host-switching and adaptive evolution of parasitic lice.</title>
        <authorList>
            <person name="Xu Y."/>
            <person name="Ma L."/>
            <person name="Liu S."/>
            <person name="Liang Y."/>
            <person name="Liu Q."/>
            <person name="He Z."/>
            <person name="Tian L."/>
            <person name="Duan Y."/>
            <person name="Cai W."/>
            <person name="Li H."/>
            <person name="Song F."/>
        </authorList>
    </citation>
    <scope>NUCLEOTIDE SEQUENCE</scope>
    <source>
        <strain evidence="2">Cailab_2023a</strain>
    </source>
</reference>
<feature type="transmembrane region" description="Helical" evidence="1">
    <location>
        <begin position="279"/>
        <end position="298"/>
    </location>
</feature>
<accession>A0AAW2I9M3</accession>
<feature type="transmembrane region" description="Helical" evidence="1">
    <location>
        <begin position="333"/>
        <end position="361"/>
    </location>
</feature>